<dbReference type="OrthoDB" id="5561579at2759"/>
<sequence>MEAYRNKFIATGKFAPLKHFMVGVFVLAFGLETYHHHKYHGEHDHGDEGHGDGAEAANGAAANSARERAALGSLDGAQMEVEELREKVKAMRETMMGR</sequence>
<organism evidence="2 3">
    <name type="scientific">Ostreococcus lucimarinus (strain CCE9901)</name>
    <dbReference type="NCBI Taxonomy" id="436017"/>
    <lineage>
        <taxon>Eukaryota</taxon>
        <taxon>Viridiplantae</taxon>
        <taxon>Chlorophyta</taxon>
        <taxon>Mamiellophyceae</taxon>
        <taxon>Mamiellales</taxon>
        <taxon>Bathycoccaceae</taxon>
        <taxon>Ostreococcus</taxon>
    </lineage>
</organism>
<evidence type="ECO:0000256" key="1">
    <source>
        <dbReference type="SAM" id="MobiDB-lite"/>
    </source>
</evidence>
<dbReference type="HOGENOM" id="CLU_2337412_0_0_1"/>
<dbReference type="Gramene" id="ABO97370">
    <property type="protein sequence ID" value="ABO97370"/>
    <property type="gene ID" value="OSTLU_32949"/>
</dbReference>
<proteinExistence type="predicted"/>
<protein>
    <submittedName>
        <fullName evidence="2">Uncharacterized protein</fullName>
    </submittedName>
</protein>
<dbReference type="RefSeq" id="XP_001419077.1">
    <property type="nucleotide sequence ID" value="XM_001419040.1"/>
</dbReference>
<accession>A4S123</accession>
<dbReference type="AlphaFoldDB" id="A4S123"/>
<name>A4S123_OSTLU</name>
<keyword evidence="3" id="KW-1185">Reference proteome</keyword>
<dbReference type="KEGG" id="olu:OSTLU_32949"/>
<feature type="compositionally biased region" description="Low complexity" evidence="1">
    <location>
        <begin position="54"/>
        <end position="64"/>
    </location>
</feature>
<reference evidence="2 3" key="1">
    <citation type="journal article" date="2007" name="Proc. Natl. Acad. Sci. U.S.A.">
        <title>The tiny eukaryote Ostreococcus provides genomic insights into the paradox of plankton speciation.</title>
        <authorList>
            <person name="Palenik B."/>
            <person name="Grimwood J."/>
            <person name="Aerts A."/>
            <person name="Rouze P."/>
            <person name="Salamov A."/>
            <person name="Putnam N."/>
            <person name="Dupont C."/>
            <person name="Jorgensen R."/>
            <person name="Derelle E."/>
            <person name="Rombauts S."/>
            <person name="Zhou K."/>
            <person name="Otillar R."/>
            <person name="Merchant S.S."/>
            <person name="Podell S."/>
            <person name="Gaasterland T."/>
            <person name="Napoli C."/>
            <person name="Gendler K."/>
            <person name="Manuell A."/>
            <person name="Tai V."/>
            <person name="Vallon O."/>
            <person name="Piganeau G."/>
            <person name="Jancek S."/>
            <person name="Heijde M."/>
            <person name="Jabbari K."/>
            <person name="Bowler C."/>
            <person name="Lohr M."/>
            <person name="Robbens S."/>
            <person name="Werner G."/>
            <person name="Dubchak I."/>
            <person name="Pazour G.J."/>
            <person name="Ren Q."/>
            <person name="Paulsen I."/>
            <person name="Delwiche C."/>
            <person name="Schmutz J."/>
            <person name="Rokhsar D."/>
            <person name="Van de Peer Y."/>
            <person name="Moreau H."/>
            <person name="Grigoriev I.V."/>
        </authorList>
    </citation>
    <scope>NUCLEOTIDE SEQUENCE [LARGE SCALE GENOMIC DNA]</scope>
    <source>
        <strain evidence="2 3">CCE9901</strain>
    </source>
</reference>
<dbReference type="Proteomes" id="UP000001568">
    <property type="component" value="Chromosome 8"/>
</dbReference>
<gene>
    <name evidence="2" type="ORF">OSTLU_32949</name>
</gene>
<dbReference type="GeneID" id="5003342"/>
<feature type="region of interest" description="Disordered" evidence="1">
    <location>
        <begin position="39"/>
        <end position="77"/>
    </location>
</feature>
<dbReference type="EMBL" id="CP000588">
    <property type="protein sequence ID" value="ABO97370.1"/>
    <property type="molecule type" value="Genomic_DNA"/>
</dbReference>
<evidence type="ECO:0000313" key="2">
    <source>
        <dbReference type="EMBL" id="ABO97370.1"/>
    </source>
</evidence>
<evidence type="ECO:0000313" key="3">
    <source>
        <dbReference type="Proteomes" id="UP000001568"/>
    </source>
</evidence>
<feature type="compositionally biased region" description="Basic and acidic residues" evidence="1">
    <location>
        <begin position="41"/>
        <end position="53"/>
    </location>
</feature>